<comment type="caution">
    <text evidence="1">The sequence shown here is derived from an EMBL/GenBank/DDBJ whole genome shotgun (WGS) entry which is preliminary data.</text>
</comment>
<organism evidence="1 2">
    <name type="scientific">Powellomyces hirtus</name>
    <dbReference type="NCBI Taxonomy" id="109895"/>
    <lineage>
        <taxon>Eukaryota</taxon>
        <taxon>Fungi</taxon>
        <taxon>Fungi incertae sedis</taxon>
        <taxon>Chytridiomycota</taxon>
        <taxon>Chytridiomycota incertae sedis</taxon>
        <taxon>Chytridiomycetes</taxon>
        <taxon>Spizellomycetales</taxon>
        <taxon>Powellomycetaceae</taxon>
        <taxon>Powellomyces</taxon>
    </lineage>
</organism>
<evidence type="ECO:0000313" key="1">
    <source>
        <dbReference type="EMBL" id="TPX61644.1"/>
    </source>
</evidence>
<sequence length="305" mass="34056">MDISIVRIPLHDVKHFPERFNSNNHDLDELPDNSPEKALTANGQYAAIRSETACSRWVSLRFSSSHEYICVPLTMRECMVLREYSRIGQATMHYPSDDDDLMPIIDKIDRGIAGQVGVTPPFFARLEGVSTKDGVNGPGPFFTGKEVVKAIVTSLRCYREFDGNPGGANSVYLFPWRADLDTDREFRAFVSNTRVTAISQYSWTRESIWSDPTQDAALRAIAADIVRLVERILARHLDIFIPRSFVLDVAALSSGVELIELNAFGAQLSAGSGLFHWIKDLDLLYGANLKGSNAENRIELRIVSC</sequence>
<accession>A0A507ECW7</accession>
<protein>
    <submittedName>
        <fullName evidence="1">Uncharacterized protein</fullName>
    </submittedName>
</protein>
<proteinExistence type="predicted"/>
<reference evidence="1 2" key="1">
    <citation type="journal article" date="2019" name="Sci. Rep.">
        <title>Comparative genomics of chytrid fungi reveal insights into the obligate biotrophic and pathogenic lifestyle of Synchytrium endobioticum.</title>
        <authorList>
            <person name="van de Vossenberg B.T.L.H."/>
            <person name="Warris S."/>
            <person name="Nguyen H.D.T."/>
            <person name="van Gent-Pelzer M.P.E."/>
            <person name="Joly D.L."/>
            <person name="van de Geest H.C."/>
            <person name="Bonants P.J.M."/>
            <person name="Smith D.S."/>
            <person name="Levesque C.A."/>
            <person name="van der Lee T.A.J."/>
        </authorList>
    </citation>
    <scope>NUCLEOTIDE SEQUENCE [LARGE SCALE GENOMIC DNA]</scope>
    <source>
        <strain evidence="1 2">CBS 809.83</strain>
    </source>
</reference>
<gene>
    <name evidence="1" type="ORF">PhCBS80983_g00941</name>
</gene>
<name>A0A507ECW7_9FUNG</name>
<keyword evidence="2" id="KW-1185">Reference proteome</keyword>
<evidence type="ECO:0000313" key="2">
    <source>
        <dbReference type="Proteomes" id="UP000318582"/>
    </source>
</evidence>
<dbReference type="Proteomes" id="UP000318582">
    <property type="component" value="Unassembled WGS sequence"/>
</dbReference>
<dbReference type="Pfam" id="PF07065">
    <property type="entry name" value="D123"/>
    <property type="match status" value="1"/>
</dbReference>
<dbReference type="AlphaFoldDB" id="A0A507ECW7"/>
<dbReference type="EMBL" id="QEAQ01000006">
    <property type="protein sequence ID" value="TPX61644.1"/>
    <property type="molecule type" value="Genomic_DNA"/>
</dbReference>
<dbReference type="InterPro" id="IPR009772">
    <property type="entry name" value="CDC123"/>
</dbReference>